<keyword evidence="2" id="KW-1185">Reference proteome</keyword>
<gene>
    <name evidence="1" type="ORF">SAMN05192551_102250</name>
</gene>
<dbReference type="Gene3D" id="1.20.120.330">
    <property type="entry name" value="Nucleotidyltransferases domain 2"/>
    <property type="match status" value="1"/>
</dbReference>
<dbReference type="InterPro" id="IPR010235">
    <property type="entry name" value="HepT"/>
</dbReference>
<dbReference type="GO" id="GO:0016740">
    <property type="term" value="F:transferase activity"/>
    <property type="evidence" value="ECO:0007669"/>
    <property type="project" value="UniProtKB-KW"/>
</dbReference>
<dbReference type="Pfam" id="PF08780">
    <property type="entry name" value="NTase_sub_bind"/>
    <property type="match status" value="1"/>
</dbReference>
<keyword evidence="1" id="KW-0808">Transferase</keyword>
<dbReference type="EMBL" id="FOQA01000002">
    <property type="protein sequence ID" value="SFH70222.1"/>
    <property type="molecule type" value="Genomic_DNA"/>
</dbReference>
<evidence type="ECO:0000313" key="2">
    <source>
        <dbReference type="Proteomes" id="UP000199287"/>
    </source>
</evidence>
<reference evidence="2" key="1">
    <citation type="submission" date="2016-10" db="EMBL/GenBank/DDBJ databases">
        <authorList>
            <person name="Varghese N."/>
            <person name="Submissions S."/>
        </authorList>
    </citation>
    <scope>NUCLEOTIDE SEQUENCE [LARGE SCALE GENOMIC DNA]</scope>
    <source>
        <strain evidence="2">Z-7934</strain>
    </source>
</reference>
<sequence length="133" mass="16090">MDQLKDLRWKQRFTNFEKSYLLLDQYIDKPIETELERAGIIQFFEVSFELSWKLMKDYLEAQEFSVKSPRDTIKQAYQIGLIDNGHTWMDALSDRNLTVHTYDEETAERMVKDIQDKYFPELRKLYHSLVKEL</sequence>
<organism evidence="1 2">
    <name type="scientific">Tindallia magadiensis</name>
    <dbReference type="NCBI Taxonomy" id="69895"/>
    <lineage>
        <taxon>Bacteria</taxon>
        <taxon>Bacillati</taxon>
        <taxon>Bacillota</taxon>
        <taxon>Clostridia</taxon>
        <taxon>Peptostreptococcales</taxon>
        <taxon>Tindalliaceae</taxon>
        <taxon>Tindallia</taxon>
    </lineage>
</organism>
<dbReference type="STRING" id="69895.SAMN05192551_102250"/>
<dbReference type="AlphaFoldDB" id="A0A1I3C6Q7"/>
<dbReference type="RefSeq" id="WP_093370539.1">
    <property type="nucleotide sequence ID" value="NZ_FOQA01000002.1"/>
</dbReference>
<protein>
    <submittedName>
        <fullName evidence="1">Nucleotidyltransferase substrate binding protein, HI0074 family</fullName>
    </submittedName>
</protein>
<dbReference type="NCBIfam" id="TIGR01987">
    <property type="entry name" value="HI0074"/>
    <property type="match status" value="1"/>
</dbReference>
<dbReference type="SUPFAM" id="SSF81593">
    <property type="entry name" value="Nucleotidyltransferase substrate binding subunit/domain"/>
    <property type="match status" value="1"/>
</dbReference>
<dbReference type="OrthoDB" id="9810452at2"/>
<dbReference type="Proteomes" id="UP000199287">
    <property type="component" value="Unassembled WGS sequence"/>
</dbReference>
<accession>A0A1I3C6Q7</accession>
<evidence type="ECO:0000313" key="1">
    <source>
        <dbReference type="EMBL" id="SFH70222.1"/>
    </source>
</evidence>
<name>A0A1I3C6Q7_9FIRM</name>
<proteinExistence type="predicted"/>